<evidence type="ECO:0000256" key="3">
    <source>
        <dbReference type="ARBA" id="ARBA00043812"/>
    </source>
</evidence>
<evidence type="ECO:0000256" key="10">
    <source>
        <dbReference type="ARBA" id="ARBA00047274"/>
    </source>
</evidence>
<dbReference type="PRINTS" id="PR00081">
    <property type="entry name" value="GDHRDH"/>
</dbReference>
<sequence>MSTTTTGTALITGATAGLGAAYAEELAARGHDIILVARDEARLEKAAAGLAERSGRKVSTLSADLATAEGIASVEERLAGDASIGTLVNNAGMALLGPLSKADPDRLEGLITLNLTSFTRIAAAAAKAFTGRGAGTIVNISSALALNILPVGAAYSGTKAYVLAFTQGLAQEFADSAVRVQVVLPGALETALWNGSGIELDQLPKEMVMSPQDAARAGLAGLEAGELVTIPSLPEYGQWEAYDQARQAMRPNLSLSRPAARYSR</sequence>
<evidence type="ECO:0000256" key="9">
    <source>
        <dbReference type="ARBA" id="ARBA00045650"/>
    </source>
</evidence>
<comment type="similarity">
    <text evidence="1 11">Belongs to the short-chain dehydrogenases/reductases (SDR) family.</text>
</comment>
<evidence type="ECO:0000256" key="8">
    <source>
        <dbReference type="ARBA" id="ARBA00044349"/>
    </source>
</evidence>
<reference evidence="12 13" key="1">
    <citation type="submission" date="2024-09" db="EMBL/GenBank/DDBJ databases">
        <authorList>
            <person name="Sun Q."/>
            <person name="Mori K."/>
        </authorList>
    </citation>
    <scope>NUCLEOTIDE SEQUENCE [LARGE SCALE GENOMIC DNA]</scope>
    <source>
        <strain evidence="12 13">JCM 3331</strain>
    </source>
</reference>
<evidence type="ECO:0000256" key="2">
    <source>
        <dbReference type="ARBA" id="ARBA00023002"/>
    </source>
</evidence>
<evidence type="ECO:0000313" key="12">
    <source>
        <dbReference type="EMBL" id="MFB9578633.1"/>
    </source>
</evidence>
<comment type="catalytic activity">
    <reaction evidence="3">
        <text>L-allo-threonine + NADP(+) = aminoacetone + CO2 + NADPH</text>
        <dbReference type="Rhea" id="RHEA:43524"/>
        <dbReference type="ChEBI" id="CHEBI:16526"/>
        <dbReference type="ChEBI" id="CHEBI:57783"/>
        <dbReference type="ChEBI" id="CHEBI:58320"/>
        <dbReference type="ChEBI" id="CHEBI:58349"/>
        <dbReference type="ChEBI" id="CHEBI:58585"/>
        <dbReference type="EC" id="1.1.1.381"/>
    </reaction>
</comment>
<gene>
    <name evidence="12" type="ORF">ACFFTL_41820</name>
</gene>
<organism evidence="12 13">
    <name type="scientific">Streptomyces yanii</name>
    <dbReference type="NCBI Taxonomy" id="78510"/>
    <lineage>
        <taxon>Bacteria</taxon>
        <taxon>Bacillati</taxon>
        <taxon>Actinomycetota</taxon>
        <taxon>Actinomycetes</taxon>
        <taxon>Kitasatosporales</taxon>
        <taxon>Streptomycetaceae</taxon>
        <taxon>Streptomyces</taxon>
    </lineage>
</organism>
<dbReference type="SUPFAM" id="SSF51735">
    <property type="entry name" value="NAD(P)-binding Rossmann-fold domains"/>
    <property type="match status" value="1"/>
</dbReference>
<comment type="function">
    <text evidence="9">NADP-dependent dehydrogenase with broad substrate specificity acting on 3-hydroxy acids. Catalyzes the NADP-dependent oxidation of L-allo-threonine to L-2-amino-3-keto-butyrate, which is spontaneously decarboxylated into aminoacetone. Also acts on D-threonine, L-serine, D-serine, D-3-hydroxyisobutyrate, L-3-hydroxyisobutyrate, D-glycerate and L-glycerate. Able to catalyze the reduction of the malonic semialdehyde to 3-hydroxypropionic acid. YdfG is apparently supplementing RutE, the presumed malonic semialdehyde reductase involved in pyrimidine degradation since both are able to detoxify malonic semialdehyde.</text>
</comment>
<dbReference type="Gene3D" id="3.40.50.720">
    <property type="entry name" value="NAD(P)-binding Rossmann-like Domain"/>
    <property type="match status" value="1"/>
</dbReference>
<dbReference type="EMBL" id="JBHMCG010000186">
    <property type="protein sequence ID" value="MFB9578633.1"/>
    <property type="molecule type" value="Genomic_DNA"/>
</dbReference>
<dbReference type="PANTHER" id="PTHR43086:SF3">
    <property type="entry name" value="NADP-DEPENDENT 3-HYDROXY ACID DEHYDROGENASE YDFG"/>
    <property type="match status" value="1"/>
</dbReference>
<protein>
    <recommendedName>
        <fullName evidence="6">NADP-dependent 3-hydroxy acid dehydrogenase YdfG</fullName>
        <ecNumber evidence="4">1.1.1.298</ecNumber>
        <ecNumber evidence="5">1.1.1.381</ecNumber>
    </recommendedName>
    <alternativeName>
        <fullName evidence="8">L-allo-threonine dehydrogenase</fullName>
    </alternativeName>
    <alternativeName>
        <fullName evidence="7">Malonic semialdehyde reductase</fullName>
    </alternativeName>
</protein>
<dbReference type="PROSITE" id="PS00061">
    <property type="entry name" value="ADH_SHORT"/>
    <property type="match status" value="1"/>
</dbReference>
<keyword evidence="13" id="KW-1185">Reference proteome</keyword>
<evidence type="ECO:0000256" key="11">
    <source>
        <dbReference type="RuleBase" id="RU000363"/>
    </source>
</evidence>
<dbReference type="Proteomes" id="UP001589710">
    <property type="component" value="Unassembled WGS sequence"/>
</dbReference>
<dbReference type="RefSeq" id="WP_345518700.1">
    <property type="nucleotide sequence ID" value="NZ_BAAAXD010000047.1"/>
</dbReference>
<evidence type="ECO:0000256" key="5">
    <source>
        <dbReference type="ARBA" id="ARBA00044059"/>
    </source>
</evidence>
<comment type="caution">
    <text evidence="12">The sequence shown here is derived from an EMBL/GenBank/DDBJ whole genome shotgun (WGS) entry which is preliminary data.</text>
</comment>
<dbReference type="Pfam" id="PF00106">
    <property type="entry name" value="adh_short"/>
    <property type="match status" value="1"/>
</dbReference>
<comment type="catalytic activity">
    <reaction evidence="10">
        <text>3-hydroxypropanoate + NADP(+) = 3-oxopropanoate + NADPH + H(+)</text>
        <dbReference type="Rhea" id="RHEA:26438"/>
        <dbReference type="ChEBI" id="CHEBI:15378"/>
        <dbReference type="ChEBI" id="CHEBI:16510"/>
        <dbReference type="ChEBI" id="CHEBI:33190"/>
        <dbReference type="ChEBI" id="CHEBI:57783"/>
        <dbReference type="ChEBI" id="CHEBI:58349"/>
        <dbReference type="EC" id="1.1.1.298"/>
    </reaction>
</comment>
<dbReference type="GO" id="GO:0016491">
    <property type="term" value="F:oxidoreductase activity"/>
    <property type="evidence" value="ECO:0007669"/>
    <property type="project" value="UniProtKB-KW"/>
</dbReference>
<dbReference type="InterPro" id="IPR002347">
    <property type="entry name" value="SDR_fam"/>
</dbReference>
<evidence type="ECO:0000256" key="7">
    <source>
        <dbReference type="ARBA" id="ARBA00044271"/>
    </source>
</evidence>
<dbReference type="InterPro" id="IPR020904">
    <property type="entry name" value="Sc_DH/Rdtase_CS"/>
</dbReference>
<dbReference type="EC" id="1.1.1.381" evidence="5"/>
<keyword evidence="2 12" id="KW-0560">Oxidoreductase</keyword>
<dbReference type="PANTHER" id="PTHR43086">
    <property type="entry name" value="VERY-LONG-CHAIN 3-OXOOACYL-COA REDUCTASE"/>
    <property type="match status" value="1"/>
</dbReference>
<accession>A0ABV5RLA0</accession>
<evidence type="ECO:0000256" key="1">
    <source>
        <dbReference type="ARBA" id="ARBA00006484"/>
    </source>
</evidence>
<evidence type="ECO:0000256" key="6">
    <source>
        <dbReference type="ARBA" id="ARBA00044065"/>
    </source>
</evidence>
<dbReference type="PIRSF" id="PIRSF000126">
    <property type="entry name" value="11-beta-HSD1"/>
    <property type="match status" value="1"/>
</dbReference>
<dbReference type="InterPro" id="IPR036291">
    <property type="entry name" value="NAD(P)-bd_dom_sf"/>
</dbReference>
<name>A0ABV5RLA0_9ACTN</name>
<proteinExistence type="inferred from homology"/>
<dbReference type="EC" id="1.1.1.298" evidence="4"/>
<dbReference type="PRINTS" id="PR00080">
    <property type="entry name" value="SDRFAMILY"/>
</dbReference>
<evidence type="ECO:0000313" key="13">
    <source>
        <dbReference type="Proteomes" id="UP001589710"/>
    </source>
</evidence>
<evidence type="ECO:0000256" key="4">
    <source>
        <dbReference type="ARBA" id="ARBA00044050"/>
    </source>
</evidence>